<name>A0A366CYR4_9GAMM</name>
<evidence type="ECO:0000313" key="22">
    <source>
        <dbReference type="EMBL" id="RBO82816.1"/>
    </source>
</evidence>
<dbReference type="GO" id="GO:0071949">
    <property type="term" value="F:FAD binding"/>
    <property type="evidence" value="ECO:0007669"/>
    <property type="project" value="InterPro"/>
</dbReference>
<dbReference type="SUPFAM" id="SSF56176">
    <property type="entry name" value="FAD-binding/transporter-associated domain-like"/>
    <property type="match status" value="1"/>
</dbReference>
<keyword evidence="10 20" id="KW-0285">Flavoprotein</keyword>
<evidence type="ECO:0000256" key="12">
    <source>
        <dbReference type="ARBA" id="ARBA00022857"/>
    </source>
</evidence>
<comment type="similarity">
    <text evidence="5 20">Belongs to the MurB family.</text>
</comment>
<accession>A0A366CYR4</accession>
<dbReference type="GO" id="GO:0009252">
    <property type="term" value="P:peptidoglycan biosynthetic process"/>
    <property type="evidence" value="ECO:0007669"/>
    <property type="project" value="UniProtKB-UniRule"/>
</dbReference>
<evidence type="ECO:0000256" key="5">
    <source>
        <dbReference type="ARBA" id="ARBA00010485"/>
    </source>
</evidence>
<feature type="active site" description="Proton donor" evidence="20">
    <location>
        <position position="248"/>
    </location>
</feature>
<keyword evidence="17 20" id="KW-0961">Cell wall biogenesis/degradation</keyword>
<comment type="function">
    <text evidence="2 20">Cell wall formation.</text>
</comment>
<dbReference type="GO" id="GO:0008762">
    <property type="term" value="F:UDP-N-acetylmuramate dehydrogenase activity"/>
    <property type="evidence" value="ECO:0007669"/>
    <property type="project" value="UniProtKB-UniRule"/>
</dbReference>
<keyword evidence="15 20" id="KW-0560">Oxidoreductase</keyword>
<dbReference type="EC" id="1.3.1.98" evidence="6 20"/>
<evidence type="ECO:0000256" key="9">
    <source>
        <dbReference type="ARBA" id="ARBA00022618"/>
    </source>
</evidence>
<dbReference type="GO" id="GO:0051301">
    <property type="term" value="P:cell division"/>
    <property type="evidence" value="ECO:0007669"/>
    <property type="project" value="UniProtKB-KW"/>
</dbReference>
<keyword evidence="14 20" id="KW-0573">Peptidoglycan synthesis</keyword>
<dbReference type="PANTHER" id="PTHR21071">
    <property type="entry name" value="UDP-N-ACETYLENOLPYRUVOYLGLUCOSAMINE REDUCTASE"/>
    <property type="match status" value="1"/>
</dbReference>
<evidence type="ECO:0000256" key="7">
    <source>
        <dbReference type="ARBA" id="ARBA00015188"/>
    </source>
</evidence>
<feature type="active site" evidence="20">
    <location>
        <position position="343"/>
    </location>
</feature>
<dbReference type="HAMAP" id="MF_00037">
    <property type="entry name" value="MurB"/>
    <property type="match status" value="1"/>
</dbReference>
<dbReference type="InterPro" id="IPR036635">
    <property type="entry name" value="MurB_C_sf"/>
</dbReference>
<dbReference type="InterPro" id="IPR016167">
    <property type="entry name" value="FAD-bd_PCMH_sub1"/>
</dbReference>
<keyword evidence="12 20" id="KW-0521">NADP</keyword>
<keyword evidence="13 20" id="KW-0133">Cell shape</keyword>
<evidence type="ECO:0000256" key="10">
    <source>
        <dbReference type="ARBA" id="ARBA00022630"/>
    </source>
</evidence>
<evidence type="ECO:0000256" key="19">
    <source>
        <dbReference type="ARBA" id="ARBA00048914"/>
    </source>
</evidence>
<comment type="pathway">
    <text evidence="4 20">Cell wall biogenesis; peptidoglycan biosynthesis.</text>
</comment>
<dbReference type="GO" id="GO:0071555">
    <property type="term" value="P:cell wall organization"/>
    <property type="evidence" value="ECO:0007669"/>
    <property type="project" value="UniProtKB-KW"/>
</dbReference>
<dbReference type="Gene3D" id="3.30.43.10">
    <property type="entry name" value="Uridine Diphospho-n-acetylenolpyruvylglucosamine Reductase, domain 2"/>
    <property type="match status" value="1"/>
</dbReference>
<keyword evidence="9 20" id="KW-0132">Cell division</keyword>
<evidence type="ECO:0000256" key="17">
    <source>
        <dbReference type="ARBA" id="ARBA00023316"/>
    </source>
</evidence>
<dbReference type="GO" id="GO:0008360">
    <property type="term" value="P:regulation of cell shape"/>
    <property type="evidence" value="ECO:0007669"/>
    <property type="project" value="UniProtKB-KW"/>
</dbReference>
<organism evidence="22 23">
    <name type="scientific">Marinomonas aquiplantarum</name>
    <dbReference type="NCBI Taxonomy" id="491951"/>
    <lineage>
        <taxon>Bacteria</taxon>
        <taxon>Pseudomonadati</taxon>
        <taxon>Pseudomonadota</taxon>
        <taxon>Gammaproteobacteria</taxon>
        <taxon>Oceanospirillales</taxon>
        <taxon>Oceanospirillaceae</taxon>
        <taxon>Marinomonas</taxon>
    </lineage>
</organism>
<dbReference type="InterPro" id="IPR036318">
    <property type="entry name" value="FAD-bd_PCMH-like_sf"/>
</dbReference>
<dbReference type="Pfam" id="PF01565">
    <property type="entry name" value="FAD_binding_4"/>
    <property type="match status" value="1"/>
</dbReference>
<dbReference type="SUPFAM" id="SSF56194">
    <property type="entry name" value="Uridine diphospho-N-Acetylenolpyruvylglucosamine reductase, MurB, C-terminal domain"/>
    <property type="match status" value="1"/>
</dbReference>
<evidence type="ECO:0000256" key="11">
    <source>
        <dbReference type="ARBA" id="ARBA00022827"/>
    </source>
</evidence>
<evidence type="ECO:0000256" key="15">
    <source>
        <dbReference type="ARBA" id="ARBA00023002"/>
    </source>
</evidence>
<evidence type="ECO:0000256" key="20">
    <source>
        <dbReference type="HAMAP-Rule" id="MF_00037"/>
    </source>
</evidence>
<sequence length="356" mass="39486">MDSTQHITDATILPPKVEKNVSLQQYNTFRFDYQAEFFALVEDLMTLKSLVSWAQQQNINITMLGGGSNLLVCADIPGLVIINRLTGCHAKEESGNRISLIVGAGENWHEIVEFTVQNDWFGIENLALIPGTAGAAPVQNIGAYGVEVKDALARVQVLDRNTLDVYWINAQDCGFAYRDSHFKGQWKDKYFITAIELSLKKRAEFMLSYGGLVNQIDGEPSLKKVFQAVCQVRSSKLPDPKVLANAGSFFKNPIVSMAQHIQLKKSFPSLVSFPHGDAFKLAAGWLIDQAGWKGKTQQGVGVYEKQALVLVNHQAVKAEPLLELEANIKANVLNLYGVELEREPVQMPKPNEEPQT</sequence>
<evidence type="ECO:0000256" key="2">
    <source>
        <dbReference type="ARBA" id="ARBA00003921"/>
    </source>
</evidence>
<comment type="subcellular location">
    <subcellularLocation>
        <location evidence="3 20">Cytoplasm</location>
    </subcellularLocation>
</comment>
<feature type="domain" description="FAD-binding PCMH-type" evidence="21">
    <location>
        <begin position="30"/>
        <end position="202"/>
    </location>
</feature>
<dbReference type="InterPro" id="IPR003170">
    <property type="entry name" value="MurB"/>
</dbReference>
<evidence type="ECO:0000256" key="18">
    <source>
        <dbReference type="ARBA" id="ARBA00031026"/>
    </source>
</evidence>
<dbReference type="InterPro" id="IPR016169">
    <property type="entry name" value="FAD-bd_PCMH_sub2"/>
</dbReference>
<dbReference type="Proteomes" id="UP000252086">
    <property type="component" value="Unassembled WGS sequence"/>
</dbReference>
<evidence type="ECO:0000256" key="1">
    <source>
        <dbReference type="ARBA" id="ARBA00001974"/>
    </source>
</evidence>
<proteinExistence type="inferred from homology"/>
<keyword evidence="23" id="KW-1185">Reference proteome</keyword>
<dbReference type="PANTHER" id="PTHR21071:SF4">
    <property type="entry name" value="UDP-N-ACETYLENOLPYRUVOYLGLUCOSAMINE REDUCTASE"/>
    <property type="match status" value="1"/>
</dbReference>
<protein>
    <recommendedName>
        <fullName evidence="7 20">UDP-N-acetylenolpyruvoylglucosamine reductase</fullName>
        <ecNumber evidence="6 20">1.3.1.98</ecNumber>
    </recommendedName>
    <alternativeName>
        <fullName evidence="18 20">UDP-N-acetylmuramate dehydrogenase</fullName>
    </alternativeName>
</protein>
<evidence type="ECO:0000256" key="14">
    <source>
        <dbReference type="ARBA" id="ARBA00022984"/>
    </source>
</evidence>
<evidence type="ECO:0000256" key="13">
    <source>
        <dbReference type="ARBA" id="ARBA00022960"/>
    </source>
</evidence>
<comment type="catalytic activity">
    <reaction evidence="19 20">
        <text>UDP-N-acetyl-alpha-D-muramate + NADP(+) = UDP-N-acetyl-3-O-(1-carboxyvinyl)-alpha-D-glucosamine + NADPH + H(+)</text>
        <dbReference type="Rhea" id="RHEA:12248"/>
        <dbReference type="ChEBI" id="CHEBI:15378"/>
        <dbReference type="ChEBI" id="CHEBI:57783"/>
        <dbReference type="ChEBI" id="CHEBI:58349"/>
        <dbReference type="ChEBI" id="CHEBI:68483"/>
        <dbReference type="ChEBI" id="CHEBI:70757"/>
        <dbReference type="EC" id="1.3.1.98"/>
    </reaction>
</comment>
<dbReference type="RefSeq" id="WP_113874761.1">
    <property type="nucleotide sequence ID" value="NZ_QNRF01000005.1"/>
</dbReference>
<dbReference type="InterPro" id="IPR016166">
    <property type="entry name" value="FAD-bd_PCMH"/>
</dbReference>
<reference evidence="22 23" key="1">
    <citation type="submission" date="2018-06" db="EMBL/GenBank/DDBJ databases">
        <title>Genomic Encyclopedia of Type Strains, Phase III (KMG-III): the genomes of soil and plant-associated and newly described type strains.</title>
        <authorList>
            <person name="Whitman W."/>
        </authorList>
    </citation>
    <scope>NUCLEOTIDE SEQUENCE [LARGE SCALE GENOMIC DNA]</scope>
    <source>
        <strain evidence="22 23">CECT 7732</strain>
    </source>
</reference>
<evidence type="ECO:0000256" key="6">
    <source>
        <dbReference type="ARBA" id="ARBA00012518"/>
    </source>
</evidence>
<keyword evidence="16 20" id="KW-0131">Cell cycle</keyword>
<evidence type="ECO:0000259" key="21">
    <source>
        <dbReference type="PROSITE" id="PS51387"/>
    </source>
</evidence>
<dbReference type="Gene3D" id="3.90.78.10">
    <property type="entry name" value="UDP-N-acetylenolpyruvoylglucosamine reductase, C-terminal domain"/>
    <property type="match status" value="1"/>
</dbReference>
<feature type="active site" evidence="20">
    <location>
        <position position="178"/>
    </location>
</feature>
<dbReference type="NCBIfam" id="TIGR00179">
    <property type="entry name" value="murB"/>
    <property type="match status" value="1"/>
</dbReference>
<dbReference type="InterPro" id="IPR006094">
    <property type="entry name" value="Oxid_FAD_bind_N"/>
</dbReference>
<dbReference type="GO" id="GO:0005829">
    <property type="term" value="C:cytosol"/>
    <property type="evidence" value="ECO:0007669"/>
    <property type="project" value="TreeGrafter"/>
</dbReference>
<evidence type="ECO:0000256" key="3">
    <source>
        <dbReference type="ARBA" id="ARBA00004496"/>
    </source>
</evidence>
<keyword evidence="11 20" id="KW-0274">FAD</keyword>
<dbReference type="OrthoDB" id="9804753at2"/>
<dbReference type="PROSITE" id="PS51387">
    <property type="entry name" value="FAD_PCMH"/>
    <property type="match status" value="1"/>
</dbReference>
<evidence type="ECO:0000256" key="4">
    <source>
        <dbReference type="ARBA" id="ARBA00004752"/>
    </source>
</evidence>
<evidence type="ECO:0000313" key="23">
    <source>
        <dbReference type="Proteomes" id="UP000252086"/>
    </source>
</evidence>
<evidence type="ECO:0000256" key="16">
    <source>
        <dbReference type="ARBA" id="ARBA00023306"/>
    </source>
</evidence>
<comment type="caution">
    <text evidence="22">The sequence shown here is derived from an EMBL/GenBank/DDBJ whole genome shotgun (WGS) entry which is preliminary data.</text>
</comment>
<dbReference type="InterPro" id="IPR011601">
    <property type="entry name" value="MurB_C"/>
</dbReference>
<dbReference type="Gene3D" id="3.30.465.10">
    <property type="match status" value="1"/>
</dbReference>
<comment type="cofactor">
    <cofactor evidence="1 20">
        <name>FAD</name>
        <dbReference type="ChEBI" id="CHEBI:57692"/>
    </cofactor>
</comment>
<gene>
    <name evidence="20" type="primary">murB</name>
    <name evidence="22" type="ORF">DFP76_105289</name>
</gene>
<dbReference type="AlphaFoldDB" id="A0A366CYR4"/>
<dbReference type="UniPathway" id="UPA00219"/>
<keyword evidence="8 20" id="KW-0963">Cytoplasm</keyword>
<dbReference type="Pfam" id="PF02873">
    <property type="entry name" value="MurB_C"/>
    <property type="match status" value="1"/>
</dbReference>
<dbReference type="NCBIfam" id="NF000755">
    <property type="entry name" value="PRK00046.1"/>
    <property type="match status" value="1"/>
</dbReference>
<evidence type="ECO:0000256" key="8">
    <source>
        <dbReference type="ARBA" id="ARBA00022490"/>
    </source>
</evidence>
<dbReference type="EMBL" id="QNRF01000005">
    <property type="protein sequence ID" value="RBO82816.1"/>
    <property type="molecule type" value="Genomic_DNA"/>
</dbReference>